<dbReference type="InterPro" id="IPR025724">
    <property type="entry name" value="GAG-pre-integrase_dom"/>
</dbReference>
<dbReference type="InterPro" id="IPR002164">
    <property type="entry name" value="NAP_family"/>
</dbReference>
<organism evidence="7 8">
    <name type="scientific">Cordylochernes scorpioides</name>
    <dbReference type="NCBI Taxonomy" id="51811"/>
    <lineage>
        <taxon>Eukaryota</taxon>
        <taxon>Metazoa</taxon>
        <taxon>Ecdysozoa</taxon>
        <taxon>Arthropoda</taxon>
        <taxon>Chelicerata</taxon>
        <taxon>Arachnida</taxon>
        <taxon>Pseudoscorpiones</taxon>
        <taxon>Cheliferoidea</taxon>
        <taxon>Chernetidae</taxon>
        <taxon>Cordylochernes</taxon>
    </lineage>
</organism>
<dbReference type="SUPFAM" id="SSF56672">
    <property type="entry name" value="DNA/RNA polymerases"/>
    <property type="match status" value="1"/>
</dbReference>
<dbReference type="InterPro" id="IPR011009">
    <property type="entry name" value="Kinase-like_dom_sf"/>
</dbReference>
<feature type="compositionally biased region" description="Basic and acidic residues" evidence="4">
    <location>
        <begin position="396"/>
        <end position="406"/>
    </location>
</feature>
<dbReference type="InterPro" id="IPR001584">
    <property type="entry name" value="Integrase_cat-core"/>
</dbReference>
<keyword evidence="3" id="KW-0862">Zinc</keyword>
<dbReference type="Pfam" id="PF25597">
    <property type="entry name" value="SH3_retrovirus"/>
    <property type="match status" value="1"/>
</dbReference>
<protein>
    <recommendedName>
        <fullName evidence="2">RNA-directed DNA polymerase</fullName>
        <ecNumber evidence="2">2.7.7.49</ecNumber>
    </recommendedName>
</protein>
<dbReference type="InterPro" id="IPR013103">
    <property type="entry name" value="RVT_2"/>
</dbReference>
<dbReference type="SUPFAM" id="SSF53098">
    <property type="entry name" value="Ribonuclease H-like"/>
    <property type="match status" value="2"/>
</dbReference>
<name>A0ABY6LC91_9ARAC</name>
<evidence type="ECO:0000256" key="3">
    <source>
        <dbReference type="PROSITE-ProRule" id="PRU00047"/>
    </source>
</evidence>
<feature type="region of interest" description="Disordered" evidence="4">
    <location>
        <begin position="723"/>
        <end position="753"/>
    </location>
</feature>
<dbReference type="SUPFAM" id="SSF143113">
    <property type="entry name" value="NAP-like"/>
    <property type="match status" value="1"/>
</dbReference>
<dbReference type="Gene3D" id="1.10.510.10">
    <property type="entry name" value="Transferase(Phosphotransferase) domain 1"/>
    <property type="match status" value="1"/>
</dbReference>
<dbReference type="InterPro" id="IPR043502">
    <property type="entry name" value="DNA/RNA_pol_sf"/>
</dbReference>
<evidence type="ECO:0000259" key="6">
    <source>
        <dbReference type="PROSITE" id="PS50994"/>
    </source>
</evidence>
<evidence type="ECO:0000256" key="4">
    <source>
        <dbReference type="SAM" id="MobiDB-lite"/>
    </source>
</evidence>
<dbReference type="SMART" id="SM00343">
    <property type="entry name" value="ZnF_C2HC"/>
    <property type="match status" value="1"/>
</dbReference>
<dbReference type="InterPro" id="IPR050951">
    <property type="entry name" value="Retrovirus_Pol_polyprotein"/>
</dbReference>
<comment type="similarity">
    <text evidence="1">Belongs to the nucleosome assembly protein (NAP) family.</text>
</comment>
<dbReference type="Pfam" id="PF00665">
    <property type="entry name" value="rve"/>
    <property type="match status" value="2"/>
</dbReference>
<feature type="domain" description="CCHC-type" evidence="5">
    <location>
        <begin position="1706"/>
        <end position="1719"/>
    </location>
</feature>
<feature type="region of interest" description="Disordered" evidence="4">
    <location>
        <begin position="592"/>
        <end position="619"/>
    </location>
</feature>
<dbReference type="Gene3D" id="4.10.60.10">
    <property type="entry name" value="Zinc finger, CCHC-type"/>
    <property type="match status" value="1"/>
</dbReference>
<dbReference type="Pfam" id="PF00956">
    <property type="entry name" value="NAP"/>
    <property type="match status" value="1"/>
</dbReference>
<dbReference type="EMBL" id="CP092878">
    <property type="protein sequence ID" value="UYV78459.1"/>
    <property type="molecule type" value="Genomic_DNA"/>
</dbReference>
<dbReference type="EC" id="2.7.7.49" evidence="2"/>
<dbReference type="InterPro" id="IPR012337">
    <property type="entry name" value="RNaseH-like_sf"/>
</dbReference>
<dbReference type="PANTHER" id="PTHR37984">
    <property type="entry name" value="PROTEIN CBG26694"/>
    <property type="match status" value="1"/>
</dbReference>
<dbReference type="CDD" id="cd09272">
    <property type="entry name" value="RNase_HI_RT_Ty1"/>
    <property type="match status" value="1"/>
</dbReference>
<sequence>MGKNKGGDRACRAIIHISVESDTAALCHHQSACGGVNIKCRRVNGRCETDDHGNADALSRLPLKVVERESIDEDQVLLLRKMNEVPFSFRDVAFDTRRYKILSIVLRNVREDNWQVPKISKENPLFPFYKIRNELSADFGCLQWRERIVIPPKLRSQILRDLHEMHFGIVEMKMIARRYSWWPGIDGNIEDMARECTICQESANMPPSTISEWTWPKKPWHRLHMDLAGLFMGRMFLVIVDAYTKWLEIFILKEITSRTIIYHLGQVFARFGLPELLVTDNGRQFVSKEFEEFTKMNGIRHTKTSPYNQSSNGLADRYVRRFKTSLRKNSGKDGLETNLERFLLAQRAFPQTVMKESPAEILMKRRLKTSCRHYLIGYEDQSFKRHINQLRPVKEKPEAAVLKDPRLVLPSTSTETLEDHPEMKPSQVGLEIPESKLPDMELAEKPGSTGQDLAPVEDNQSPVAASGEKVSSRSPKPQRSRRPPDQHDNMAQPRTGSTMESLLREMVEQQSLMMSILCGKEKEEYLSEEDYYEQKEYLKYSVVEEVDEEEEKEEANIESLRSLEKSEIRTMVKQQRLIMDLLFEVEESKKSQVEKNSVVETEESGKAEIEKKSVEADESEKAEVEKNYVEVEESEKAQVDKKSVIETESAESLTKEDVIAGIDADNAGLCDLDGATFTQAGEIDKDSENTEEISDCIIDVPNTQAGEIDKDSENTEKLSDCIIDVPDTQAGEKEPTKESGTCKKEPKPGTGEEALRELPCYDTLLETLKKGIYLFQTSGKKRNMKLGIGDFDKCNHVRCRLLILKELKKLTRCQKVWIYAKEFSQMQKSMLDKYDIGMMQISEIESGFRREAEGLEELLTASVHNAFVTFADFFEGKRMKYVGKGVQCICYGEVLSSDRFSTIYRIGRLNLKRRSWGQSTAEEFEEYDIDDLRNKLAIYNSLRTLKKWLLKNIFEKGKPWPYYCEGERKNYFVFLMEYGGITLETAIKSRFSYEDLLVLFRQICIVFAIGEEEIQLLHDDFHINNVLVAETEEKLIKYEVASKKIKIPTLGYIARVIDFGNARCIKDIDYGQRMNGKYGKRPCPIEYSRNNLFMLSGLYFEMINMSLELRATLPELPRVTTCLQLYEGLIQILKDLAYLKVVGKPTSIGHLYDMIPKWTNPILFVGNEDEPSVFYQHVFKHDRSMIWCDQTREALKRLDLHDMNLSHFVFFHPEYGENYEIPANNCIARLKDFEISRLLIWTHNEMREFNSAYKIHTEFIEETSTQIAVEESQESHSETEALDKLGVPYFWLVVLKKAPQASKYIQPYDKPVLAYLKDIRVESYEGSMGFSIHFDFDSNPNLENETLTKSYKMRCLVKGGVRVGPEITDVTSTLINWKQDITITKWLEDNCIPYTVEPLQKPVKERYGAGHQKPHHRSDERFFKCSTMKFSIKGFIKNLTASRPEVAAMKLCRRRCPNLRRHYSMIREGTEPVVPQSTSLWRVTRQHSATTSLPVEVLLSNVGECMAGVSLYQIEKLNKQNFETWRLQMQMILIHSDLWNYVNEANVKLEPGNQEFTNWQNKDQKALATIVLSLNPSELIHVKNCKTAEEAWKKIEEVYQPKGPATRVSLTKRLIQMKMRPNDDLKDYLSKFTSLVDNLGEIGAQKPEMSSPKLETLKVKIIEEDQRQREMEGTSSGEQNAFFGNPERKTTNSTKPPNRKEFKLNCYYCGKKGHKAADCWSKRNSKRNNTRMAASLGIRDENILDVDEWCLDSGATAHMCCLRTAFSDLRETEPIPVKLANDQSIEALGTGTTKNSSEIWHNRFGHLNFDDLRKLQRENLVNGLPKGEFKSITSCETCIRGKQTRLPFPEVSLTKSTEPLQLIHSDICGPMRTKSYGGALYFATFIDDFSRMIFTFVMKRKSEIFKGFKVFKRFAEKQTGKKIKAIRSDNAAEYLSSDFKEYLSEEGIRHQLSVEYSPQQNGVAERANRTLVEMTRCFIIQANLPDPLWAELVHTSTYIRNRCPRTNEIRTPYEIFTGRKPTVSHLRIIGCKCFAVDNRPRRGKFAPRSEEYRLVGYSPESKTYRLWKPGTGMIIKSRDVRFLESENSTLRNDVVQIEAIPQKKRGRGRPRYIRTGKPGRPRKEYPTANLSTQELLEVKYSPDPKDAEEALSGKDSYFWRKAMKEEFDSLIENKTWELVDPPKGQNVIGSKWVFRRKYSSDGSLERYKARLVAKGYSQKYGIDYEETFAPVVRHSTIRTVLALAVEYDLLVHQMDVQSAFLNGDVKEEIYMTQPENFESKKYPRRVCKLKKAIYGLKQAGMTWNAKLDSVLKEMGLEQMKTDNCVYIKREEGVLLVAIYVDDLIIAAERKDTLISFKESMKKIFKIKDLGKINYCLGIRIQTEKDGSISIDQEKYIEELLAKYRMKEAKPISTLMDSNSKLTKISSIEGENEPVKKEEYQSLIGSLIYLSVSTRPDIAYAVSALGQFSNDPRRQHWNAAKRVLRYLKGTLCLKITYEKTNETLYGGPIAWESKKQQTVALSSTESEYIALCEAGKEAVYLRALLDEMGFGELLNEPTVLKTDNQGAQQLARNPVHHARTKHIDIKWHYIRSICSDGLIEVVHIPTQENVADILTKGLPRVLYDKHVAGLGM</sequence>
<evidence type="ECO:0000256" key="1">
    <source>
        <dbReference type="ARBA" id="ARBA00009947"/>
    </source>
</evidence>
<dbReference type="Pfam" id="PF07727">
    <property type="entry name" value="RVT_2"/>
    <property type="match status" value="1"/>
</dbReference>
<dbReference type="InterPro" id="IPR036397">
    <property type="entry name" value="RNaseH_sf"/>
</dbReference>
<dbReference type="Pfam" id="PF13976">
    <property type="entry name" value="gag_pre-integrs"/>
    <property type="match status" value="1"/>
</dbReference>
<dbReference type="InterPro" id="IPR057670">
    <property type="entry name" value="SH3_retrovirus"/>
</dbReference>
<dbReference type="Gene3D" id="3.30.420.10">
    <property type="entry name" value="Ribonuclease H-like superfamily/Ribonuclease H"/>
    <property type="match status" value="2"/>
</dbReference>
<feature type="domain" description="Integrase catalytic" evidence="6">
    <location>
        <begin position="1855"/>
        <end position="2020"/>
    </location>
</feature>
<feature type="domain" description="Integrase catalytic" evidence="6">
    <location>
        <begin position="215"/>
        <end position="366"/>
    </location>
</feature>
<reference evidence="7 8" key="1">
    <citation type="submission" date="2022-01" db="EMBL/GenBank/DDBJ databases">
        <title>A chromosomal length assembly of Cordylochernes scorpioides.</title>
        <authorList>
            <person name="Zeh D."/>
            <person name="Zeh J."/>
        </authorList>
    </citation>
    <scope>NUCLEOTIDE SEQUENCE [LARGE SCALE GENOMIC DNA]</scope>
    <source>
        <strain evidence="7">IN4F17</strain>
        <tissue evidence="7">Whole Body</tissue>
    </source>
</reference>
<evidence type="ECO:0000259" key="5">
    <source>
        <dbReference type="PROSITE" id="PS50158"/>
    </source>
</evidence>
<feature type="region of interest" description="Disordered" evidence="4">
    <location>
        <begin position="441"/>
        <end position="496"/>
    </location>
</feature>
<keyword evidence="3" id="KW-0863">Zinc-finger</keyword>
<feature type="region of interest" description="Disordered" evidence="4">
    <location>
        <begin position="2105"/>
        <end position="2125"/>
    </location>
</feature>
<dbReference type="PROSITE" id="PS50994">
    <property type="entry name" value="INTEGRASE"/>
    <property type="match status" value="2"/>
</dbReference>
<dbReference type="Gene3D" id="1.10.340.70">
    <property type="match status" value="1"/>
</dbReference>
<dbReference type="Proteomes" id="UP001235939">
    <property type="component" value="Chromosome 16"/>
</dbReference>
<keyword evidence="3" id="KW-0479">Metal-binding</keyword>
<dbReference type="PANTHER" id="PTHR37984:SF5">
    <property type="entry name" value="PROTEIN NYNRIN-LIKE"/>
    <property type="match status" value="1"/>
</dbReference>
<dbReference type="SUPFAM" id="SSF56112">
    <property type="entry name" value="Protein kinase-like (PK-like)"/>
    <property type="match status" value="1"/>
</dbReference>
<dbReference type="InterPro" id="IPR041588">
    <property type="entry name" value="Integrase_H2C2"/>
</dbReference>
<gene>
    <name evidence="7" type="ORF">LAZ67_16001473</name>
</gene>
<feature type="region of interest" description="Disordered" evidence="4">
    <location>
        <begin position="1666"/>
        <end position="1697"/>
    </location>
</feature>
<dbReference type="Pfam" id="PF17921">
    <property type="entry name" value="Integrase_H2C2"/>
    <property type="match status" value="1"/>
</dbReference>
<feature type="compositionally biased region" description="Basic and acidic residues" evidence="4">
    <location>
        <begin position="603"/>
        <end position="619"/>
    </location>
</feature>
<evidence type="ECO:0000313" key="7">
    <source>
        <dbReference type="EMBL" id="UYV78459.1"/>
    </source>
</evidence>
<feature type="compositionally biased region" description="Basic residues" evidence="4">
    <location>
        <begin position="2105"/>
        <end position="2120"/>
    </location>
</feature>
<dbReference type="SUPFAM" id="SSF57756">
    <property type="entry name" value="Retrovirus zinc finger-like domains"/>
    <property type="match status" value="1"/>
</dbReference>
<dbReference type="Pfam" id="PF14223">
    <property type="entry name" value="Retrotran_gag_2"/>
    <property type="match status" value="1"/>
</dbReference>
<accession>A0ABY6LC91</accession>
<evidence type="ECO:0000256" key="2">
    <source>
        <dbReference type="ARBA" id="ARBA00012493"/>
    </source>
</evidence>
<feature type="region of interest" description="Disordered" evidence="4">
    <location>
        <begin position="396"/>
        <end position="429"/>
    </location>
</feature>
<keyword evidence="8" id="KW-1185">Reference proteome</keyword>
<dbReference type="Gene3D" id="3.30.1120.90">
    <property type="entry name" value="Nucleosome assembly protein"/>
    <property type="match status" value="1"/>
</dbReference>
<dbReference type="InterPro" id="IPR001878">
    <property type="entry name" value="Znf_CCHC"/>
</dbReference>
<feature type="compositionally biased region" description="Basic and acidic residues" evidence="4">
    <location>
        <begin position="730"/>
        <end position="747"/>
    </location>
</feature>
<dbReference type="PROSITE" id="PS50158">
    <property type="entry name" value="ZF_CCHC"/>
    <property type="match status" value="1"/>
</dbReference>
<evidence type="ECO:0000313" key="8">
    <source>
        <dbReference type="Proteomes" id="UP001235939"/>
    </source>
</evidence>
<dbReference type="InterPro" id="IPR036875">
    <property type="entry name" value="Znf_CCHC_sf"/>
</dbReference>
<dbReference type="InterPro" id="IPR037231">
    <property type="entry name" value="NAP-like_sf"/>
</dbReference>
<proteinExistence type="inferred from homology"/>